<dbReference type="EMBL" id="CP139779">
    <property type="protein sequence ID" value="WQB70075.1"/>
    <property type="molecule type" value="Genomic_DNA"/>
</dbReference>
<reference evidence="4 5" key="1">
    <citation type="submission" date="2023-06" db="EMBL/GenBank/DDBJ databases">
        <title>Rock-solubilizing bacteria, Microbacterium invictum, promotes re-establishment of vegetation in rocky wasteland by accelerating rock bio-weathering and reshaping soil bacterial community.</title>
        <authorList>
            <person name="Liu C."/>
        </authorList>
    </citation>
    <scope>NUCLEOTIDE SEQUENCE [LARGE SCALE GENOMIC DNA]</scope>
    <source>
        <strain evidence="4 5">X-18</strain>
    </source>
</reference>
<feature type="compositionally biased region" description="Basic and acidic residues" evidence="1">
    <location>
        <begin position="607"/>
        <end position="627"/>
    </location>
</feature>
<evidence type="ECO:0000313" key="4">
    <source>
        <dbReference type="EMBL" id="WQB70075.1"/>
    </source>
</evidence>
<gene>
    <name evidence="4" type="ORF">T9R20_15460</name>
</gene>
<feature type="compositionally biased region" description="Gly residues" evidence="1">
    <location>
        <begin position="509"/>
        <end position="519"/>
    </location>
</feature>
<dbReference type="Proteomes" id="UP001324533">
    <property type="component" value="Chromosome"/>
</dbReference>
<evidence type="ECO:0000256" key="1">
    <source>
        <dbReference type="SAM" id="MobiDB-lite"/>
    </source>
</evidence>
<feature type="domain" description="Tox-PL" evidence="3">
    <location>
        <begin position="878"/>
        <end position="973"/>
    </location>
</feature>
<dbReference type="Pfam" id="PF14021">
    <property type="entry name" value="TNT"/>
    <property type="match status" value="1"/>
</dbReference>
<dbReference type="RefSeq" id="WP_322410226.1">
    <property type="nucleotide sequence ID" value="NZ_CP139779.1"/>
</dbReference>
<feature type="region of interest" description="Disordered" evidence="1">
    <location>
        <begin position="557"/>
        <end position="630"/>
    </location>
</feature>
<evidence type="ECO:0000259" key="2">
    <source>
        <dbReference type="Pfam" id="PF14021"/>
    </source>
</evidence>
<sequence>MPSAIDPDAIPGKDIDPDTIELHAGTVNTISGQVRDHGAAVHTKWQGMAAVYEAPESGIVLDLMQPVNTQSTQVGDNLSVVSQALSGFAEAVRPIKAALDQLRLDAQAFRAEIAGGVQVQELNPAYTAYGSYGTTAASYQGSWNAYGATASTSAAEPVEQYRTVTKEWHEVQEYVDRNNDLIAQVNAQQVLLWEAERDCANAIRALYGADPLRAAQSEDDALGYGIEEIPEGTEMPWGAEVERTEGCGEATANFVFKDFLWEGIAVGGIWGTVQGLGTLVLGYNPETGEFFSGDAYGAAWGNLGNLLFAGMANTGVLAPIFHADSLMQQFGGDGFLPQEVRDFKAQADEAAINTGKALIAWDKWADDPGTALGESVFNVGTALIPVGGAAVAGVKTASTAASVLSRMARVADFVDPAAWAVNGTMRLGSAGLGSLDNLIGRLDTTPVDVNLGPVEVYTATDPTSAMRLLDEVGVDPQNVFARVDETGAPVLEFPGGVIEMPAGSFDNVAGGGVRGGDGGAEASVPAPVREPELVNAGGVRGETGPAPVNAVVDEAPVRTETGGSGGSGADANTPRGGGAGSGDGSGPGDGSAPVDRGSEGDGWTQGPEHRGGDIDPEYGEPRADHGTLADQYAPPAEVPADIRHLVSDPEAPYGRGSDGEPYTRAEWEERYMGPDNRPLYPGNDGAVPGSRVSYTDMEAFRRDYGDTIDRFGGSGGAYLSPEGVLFEQRALPGGNLNAGYHVFRLTDELPPGVHIEVSEVAPAFGQPGGGIQLQFVDDVDGVLSVEQLLSNDYRIIESTSPTVPSGLDAGANALSDFSSPVPGSVNVTALHFDSIPADLQRSIIRHEYPGLLGVNATRFDGLQAGTLDPGFATRGWDQNCTRCVIAFDRVMEGTPASAMPSAVPRDVGDIFTGLGITPNFQWMGGYQDVVARMTAMPEGSRGVVYIARPNGSAHVFNVIHDRNGVVFLDAQTGSFARLEDVSRIGLMVTKNG</sequence>
<feature type="domain" description="TNT" evidence="2">
    <location>
        <begin position="704"/>
        <end position="792"/>
    </location>
</feature>
<dbReference type="InterPro" id="IPR025331">
    <property type="entry name" value="TNT"/>
</dbReference>
<accession>A0ABZ0V8X5</accession>
<protein>
    <submittedName>
        <fullName evidence="4">Glycohydrolase toxin TNT-related protein</fullName>
    </submittedName>
</protein>
<dbReference type="InterPro" id="IPR028908">
    <property type="entry name" value="Tox-PL_dom"/>
</dbReference>
<proteinExistence type="predicted"/>
<feature type="region of interest" description="Disordered" evidence="1">
    <location>
        <begin position="509"/>
        <end position="529"/>
    </location>
</feature>
<evidence type="ECO:0000313" key="5">
    <source>
        <dbReference type="Proteomes" id="UP001324533"/>
    </source>
</evidence>
<organism evidence="4 5">
    <name type="scientific">Microbacterium invictum</name>
    <dbReference type="NCBI Taxonomy" id="515415"/>
    <lineage>
        <taxon>Bacteria</taxon>
        <taxon>Bacillati</taxon>
        <taxon>Actinomycetota</taxon>
        <taxon>Actinomycetes</taxon>
        <taxon>Micrococcales</taxon>
        <taxon>Microbacteriaceae</taxon>
        <taxon>Microbacterium</taxon>
    </lineage>
</organism>
<keyword evidence="5" id="KW-1185">Reference proteome</keyword>
<evidence type="ECO:0000259" key="3">
    <source>
        <dbReference type="Pfam" id="PF15644"/>
    </source>
</evidence>
<feature type="compositionally biased region" description="Gly residues" evidence="1">
    <location>
        <begin position="575"/>
        <end position="589"/>
    </location>
</feature>
<name>A0ABZ0V8X5_9MICO</name>
<dbReference type="Pfam" id="PF15644">
    <property type="entry name" value="Gln_amidase"/>
    <property type="match status" value="1"/>
</dbReference>